<evidence type="ECO:0000313" key="2">
    <source>
        <dbReference type="Proteomes" id="UP000004931"/>
    </source>
</evidence>
<dbReference type="AlphaFoldDB" id="A0YBG4"/>
<sequence length="102" mass="12028">MLHIYCPHCQQHREEDEFSYSGEAHIQRPSNPEILTDKDWGDYLFFRKNPRGLHHEMWYHAAGCRRYFNATRDTVSYEIMETYPVGTRPQIAPLPTIGDDAT</sequence>
<keyword evidence="2" id="KW-1185">Reference proteome</keyword>
<dbReference type="OrthoDB" id="7159274at2"/>
<dbReference type="eggNOG" id="COG4311">
    <property type="taxonomic scope" value="Bacteria"/>
</dbReference>
<accession>A0YBG4</accession>
<gene>
    <name evidence="1" type="ORF">GP2143_05570</name>
</gene>
<dbReference type="EMBL" id="AAVT01000002">
    <property type="protein sequence ID" value="EAW31894.1"/>
    <property type="molecule type" value="Genomic_DNA"/>
</dbReference>
<dbReference type="InterPro" id="IPR038561">
    <property type="entry name" value="SoxD_sf"/>
</dbReference>
<protein>
    <submittedName>
        <fullName evidence="1">Sarcosine oxidase, delta subunit</fullName>
    </submittedName>
</protein>
<reference evidence="1 2" key="1">
    <citation type="journal article" date="2010" name="J. Bacteriol.">
        <title>Genome sequence of the oligotrophic marine Gammaproteobacterium HTCC2143, isolated from the Oregon Coast.</title>
        <authorList>
            <person name="Oh H.M."/>
            <person name="Kang I."/>
            <person name="Ferriera S."/>
            <person name="Giovannoni S.J."/>
            <person name="Cho J.C."/>
        </authorList>
    </citation>
    <scope>NUCLEOTIDE SEQUENCE [LARGE SCALE GENOMIC DNA]</scope>
    <source>
        <strain evidence="1 2">HTCC2143</strain>
    </source>
</reference>
<proteinExistence type="predicted"/>
<dbReference type="Gene3D" id="3.30.2270.10">
    <property type="entry name" value="Folate-binding superfamily"/>
    <property type="match status" value="1"/>
</dbReference>
<comment type="caution">
    <text evidence="1">The sequence shown here is derived from an EMBL/GenBank/DDBJ whole genome shotgun (WGS) entry which is preliminary data.</text>
</comment>
<dbReference type="GO" id="GO:0046653">
    <property type="term" value="P:tetrahydrofolate metabolic process"/>
    <property type="evidence" value="ECO:0007669"/>
    <property type="project" value="InterPro"/>
</dbReference>
<dbReference type="NCBIfam" id="TIGR01374">
    <property type="entry name" value="soxD"/>
    <property type="match status" value="1"/>
</dbReference>
<evidence type="ECO:0000313" key="1">
    <source>
        <dbReference type="EMBL" id="EAW31894.1"/>
    </source>
</evidence>
<dbReference type="Proteomes" id="UP000004931">
    <property type="component" value="Unassembled WGS sequence"/>
</dbReference>
<name>A0YBG4_9GAMM</name>
<dbReference type="InterPro" id="IPR006279">
    <property type="entry name" value="SoxD"/>
</dbReference>
<dbReference type="STRING" id="247633.GP2143_05570"/>
<dbReference type="GO" id="GO:0008115">
    <property type="term" value="F:sarcosine oxidase activity"/>
    <property type="evidence" value="ECO:0007669"/>
    <property type="project" value="InterPro"/>
</dbReference>
<dbReference type="Pfam" id="PF04267">
    <property type="entry name" value="SoxD"/>
    <property type="match status" value="1"/>
</dbReference>
<organism evidence="1 2">
    <name type="scientific">marine gamma proteobacterium HTCC2143</name>
    <dbReference type="NCBI Taxonomy" id="247633"/>
    <lineage>
        <taxon>Bacteria</taxon>
        <taxon>Pseudomonadati</taxon>
        <taxon>Pseudomonadota</taxon>
        <taxon>Gammaproteobacteria</taxon>
        <taxon>Cellvibrionales</taxon>
        <taxon>Spongiibacteraceae</taxon>
        <taxon>BD1-7 clade</taxon>
    </lineage>
</organism>